<dbReference type="Proteomes" id="UP000594688">
    <property type="component" value="Chromosome"/>
</dbReference>
<dbReference type="AlphaFoldDB" id="A0A7T0G0U7"/>
<dbReference type="Pfam" id="PF12706">
    <property type="entry name" value="Lactamase_B_2"/>
    <property type="match status" value="1"/>
</dbReference>
<evidence type="ECO:0000259" key="1">
    <source>
        <dbReference type="SMART" id="SM00849"/>
    </source>
</evidence>
<dbReference type="CDD" id="cd07715">
    <property type="entry name" value="TaR3-like_MBL-fold"/>
    <property type="match status" value="1"/>
</dbReference>
<evidence type="ECO:0000313" key="2">
    <source>
        <dbReference type="EMBL" id="QPJ62685.1"/>
    </source>
</evidence>
<reference evidence="2 3" key="1">
    <citation type="submission" date="2020-02" db="EMBL/GenBank/DDBJ databases">
        <title>Genomic and physiological characterization of two novel Nitrospinaceae genera.</title>
        <authorList>
            <person name="Mueller A.J."/>
            <person name="Jung M.-Y."/>
            <person name="Strachan C.R."/>
            <person name="Herbold C.W."/>
            <person name="Kirkegaard R.H."/>
            <person name="Daims H."/>
        </authorList>
    </citation>
    <scope>NUCLEOTIDE SEQUENCE [LARGE SCALE GENOMIC DNA]</scope>
    <source>
        <strain evidence="2">EB</strain>
    </source>
</reference>
<dbReference type="Gene3D" id="3.60.15.10">
    <property type="entry name" value="Ribonuclease Z/Hydroxyacylglutathione hydrolase-like"/>
    <property type="match status" value="1"/>
</dbReference>
<feature type="domain" description="Metallo-beta-lactamase" evidence="1">
    <location>
        <begin position="66"/>
        <end position="249"/>
    </location>
</feature>
<name>A0A7T0G0U7_9BACT</name>
<protein>
    <submittedName>
        <fullName evidence="2">MBL fold metallo-hydrolase</fullName>
    </submittedName>
</protein>
<dbReference type="PANTHER" id="PTHR46018:SF7">
    <property type="entry name" value="RIBONUCLEASE Z"/>
    <property type="match status" value="1"/>
</dbReference>
<dbReference type="EMBL" id="CP048685">
    <property type="protein sequence ID" value="QPJ62685.1"/>
    <property type="molecule type" value="Genomic_DNA"/>
</dbReference>
<dbReference type="InterPro" id="IPR001279">
    <property type="entry name" value="Metallo-B-lactamas"/>
</dbReference>
<dbReference type="InterPro" id="IPR036866">
    <property type="entry name" value="RibonucZ/Hydroxyglut_hydro"/>
</dbReference>
<dbReference type="PANTHER" id="PTHR46018">
    <property type="entry name" value="ZINC PHOSPHODIESTERASE ELAC PROTEIN 1"/>
    <property type="match status" value="1"/>
</dbReference>
<evidence type="ECO:0000313" key="3">
    <source>
        <dbReference type="Proteomes" id="UP000594688"/>
    </source>
</evidence>
<accession>A0A7T0G0U7</accession>
<dbReference type="GO" id="GO:0042781">
    <property type="term" value="F:3'-tRNA processing endoribonuclease activity"/>
    <property type="evidence" value="ECO:0007669"/>
    <property type="project" value="TreeGrafter"/>
</dbReference>
<dbReference type="SUPFAM" id="SSF56281">
    <property type="entry name" value="Metallo-hydrolase/oxidoreductase"/>
    <property type="match status" value="1"/>
</dbReference>
<gene>
    <name evidence="2" type="ORF">G3M70_12685</name>
</gene>
<organism evidence="2 3">
    <name type="scientific">Candidatus Nitronauta litoralis</name>
    <dbReference type="NCBI Taxonomy" id="2705533"/>
    <lineage>
        <taxon>Bacteria</taxon>
        <taxon>Pseudomonadati</taxon>
        <taxon>Nitrospinota/Tectimicrobiota group</taxon>
        <taxon>Nitrospinota</taxon>
        <taxon>Nitrospinia</taxon>
        <taxon>Nitrospinales</taxon>
        <taxon>Nitrospinaceae</taxon>
        <taxon>Candidatus Nitronauta</taxon>
    </lineage>
</organism>
<sequence length="324" mass="36444">MSDSEFKVTFRGVRGSIPTPLIGSEVEDKLTQTLELATPDDLKDLASRKNFVKNLPEHLKGCFGGNSSCVQVEVGGHLIIFDAGTGLRVLGHELIKREFEKGEGEGHIFLSHTHWDHIMGIPFFVPFYRKGNRFSIYGVHPNLKERLVGQQGPNFFPVPFSSFEADIQVVELADQDCIELGPVRVTWKEMEHPGASFSYRVDFEGRSVVYSTDAEYKRLEPEDLAPTVEFFKDADLLVFDSQYTFVEGIEKEDWGHSSTFIGVDLALAAGVKCLSFYHHEPTYSDMKIMSVMGQTKKYLKAIAPDNNLELMISCEGRTMDLMAE</sequence>
<dbReference type="KEGG" id="nli:G3M70_12685"/>
<keyword evidence="2" id="KW-0378">Hydrolase</keyword>
<proteinExistence type="predicted"/>
<dbReference type="SMART" id="SM00849">
    <property type="entry name" value="Lactamase_B"/>
    <property type="match status" value="1"/>
</dbReference>